<sequence length="488" mass="54792">MLFVFGGLLMTSCSKEDNDDTPVDPPTSEREITTELEVKDFVWKGMNEIYLYKSQIPELADDYFDTQDELYDWLETWDSPEDLFYDGLVAEQDRFSFITDDYVELENMFSGISETTGVDYRLYRFSGSNDIFGVVRYIVPGSNADGQNIERGDLFTKINGTTLTVDNYRELLGSSSQTFTIATINDNTVSETGEEVTIAAQTLTENPILVKEVLDVDGIKVGYLMYNSFVADFDDELNDAFAEFKAEGIQKLILDLRYNGGGRVSSATRLASMITGQFTGDVFAKQQWNDKYQAYFLDQNPDRLFNYFTDEIDNDVAINSLNLTDLYVIGTGSTASASELVMNGLSPYIDVVKVGDTTVGKSQASVTLYDSPNFGRDNANPDHLYAIQPLVYESVNAEDNVVPYNGLIPDVAIEERISNLGKLGDPSEPLLAAAIDAIKNNRRFYPEREFWYSEFKETGFNSPVYQRMYIDELPDTGGQKLGAKLEKN</sequence>
<keyword evidence="2" id="KW-1185">Reference proteome</keyword>
<dbReference type="SUPFAM" id="SSF52096">
    <property type="entry name" value="ClpP/crotonase"/>
    <property type="match status" value="1"/>
</dbReference>
<dbReference type="KEGG" id="gfl:GRFL_2968"/>
<protein>
    <submittedName>
        <fullName evidence="1">Carboxyl-terminal protease</fullName>
    </submittedName>
</protein>
<dbReference type="CDD" id="cd07561">
    <property type="entry name" value="Peptidase_S41_CPP_like"/>
    <property type="match status" value="1"/>
</dbReference>
<dbReference type="Gene3D" id="2.30.42.10">
    <property type="match status" value="1"/>
</dbReference>
<dbReference type="InterPro" id="IPR036034">
    <property type="entry name" value="PDZ_sf"/>
</dbReference>
<dbReference type="GO" id="GO:0030288">
    <property type="term" value="C:outer membrane-bounded periplasmic space"/>
    <property type="evidence" value="ECO:0007669"/>
    <property type="project" value="TreeGrafter"/>
</dbReference>
<name>A0A1L7I9A4_9FLAO</name>
<keyword evidence="1" id="KW-0645">Protease</keyword>
<evidence type="ECO:0000313" key="1">
    <source>
        <dbReference type="EMBL" id="APU69692.1"/>
    </source>
</evidence>
<dbReference type="GO" id="GO:0006508">
    <property type="term" value="P:proteolysis"/>
    <property type="evidence" value="ECO:0007669"/>
    <property type="project" value="UniProtKB-KW"/>
</dbReference>
<dbReference type="STRING" id="1229726.GRFL_2968"/>
<dbReference type="EMBL" id="CP016359">
    <property type="protein sequence ID" value="APU69692.1"/>
    <property type="molecule type" value="Genomic_DNA"/>
</dbReference>
<organism evidence="1 2">
    <name type="scientific">Christiangramia flava JLT2011</name>
    <dbReference type="NCBI Taxonomy" id="1229726"/>
    <lineage>
        <taxon>Bacteria</taxon>
        <taxon>Pseudomonadati</taxon>
        <taxon>Bacteroidota</taxon>
        <taxon>Flavobacteriia</taxon>
        <taxon>Flavobacteriales</taxon>
        <taxon>Flavobacteriaceae</taxon>
        <taxon>Christiangramia</taxon>
    </lineage>
</organism>
<dbReference type="InterPro" id="IPR001478">
    <property type="entry name" value="PDZ"/>
</dbReference>
<dbReference type="GO" id="GO:0007165">
    <property type="term" value="P:signal transduction"/>
    <property type="evidence" value="ECO:0007669"/>
    <property type="project" value="TreeGrafter"/>
</dbReference>
<proteinExistence type="predicted"/>
<reference evidence="1 2" key="1">
    <citation type="submission" date="2016-07" db="EMBL/GenBank/DDBJ databases">
        <title>Multi-omics approach to identify versatile polysaccharide utilization systems of a marine flavobacterium Gramella flava.</title>
        <authorList>
            <person name="Tang K."/>
        </authorList>
    </citation>
    <scope>NUCLEOTIDE SEQUENCE [LARGE SCALE GENOMIC DNA]</scope>
    <source>
        <strain evidence="1 2">JLT2011</strain>
    </source>
</reference>
<dbReference type="InterPro" id="IPR005151">
    <property type="entry name" value="Tail-specific_protease"/>
</dbReference>
<dbReference type="PANTHER" id="PTHR32060:SF30">
    <property type="entry name" value="CARBOXY-TERMINAL PROCESSING PROTEASE CTPA"/>
    <property type="match status" value="1"/>
</dbReference>
<evidence type="ECO:0000313" key="2">
    <source>
        <dbReference type="Proteomes" id="UP000186230"/>
    </source>
</evidence>
<accession>A0A1L7I9A4</accession>
<dbReference type="AlphaFoldDB" id="A0A1L7I9A4"/>
<dbReference type="Gene3D" id="3.90.226.10">
    <property type="entry name" value="2-enoyl-CoA Hydratase, Chain A, domain 1"/>
    <property type="match status" value="1"/>
</dbReference>
<dbReference type="GO" id="GO:0004175">
    <property type="term" value="F:endopeptidase activity"/>
    <property type="evidence" value="ECO:0007669"/>
    <property type="project" value="TreeGrafter"/>
</dbReference>
<dbReference type="Pfam" id="PF03572">
    <property type="entry name" value="Peptidase_S41"/>
    <property type="match status" value="1"/>
</dbReference>
<gene>
    <name evidence="1" type="ORF">GRFL_2968</name>
</gene>
<dbReference type="InterPro" id="IPR029045">
    <property type="entry name" value="ClpP/crotonase-like_dom_sf"/>
</dbReference>
<dbReference type="InterPro" id="IPR041613">
    <property type="entry name" value="Pept_S41_N"/>
</dbReference>
<dbReference type="PANTHER" id="PTHR32060">
    <property type="entry name" value="TAIL-SPECIFIC PROTEASE"/>
    <property type="match status" value="1"/>
</dbReference>
<dbReference type="PROSITE" id="PS50106">
    <property type="entry name" value="PDZ"/>
    <property type="match status" value="1"/>
</dbReference>
<dbReference type="Pfam" id="PF18294">
    <property type="entry name" value="Pept_S41_N"/>
    <property type="match status" value="1"/>
</dbReference>
<dbReference type="SUPFAM" id="SSF50156">
    <property type="entry name" value="PDZ domain-like"/>
    <property type="match status" value="1"/>
</dbReference>
<dbReference type="Proteomes" id="UP000186230">
    <property type="component" value="Chromosome"/>
</dbReference>
<dbReference type="Gene3D" id="3.30.750.170">
    <property type="match status" value="1"/>
</dbReference>
<dbReference type="GO" id="GO:0008236">
    <property type="term" value="F:serine-type peptidase activity"/>
    <property type="evidence" value="ECO:0007669"/>
    <property type="project" value="InterPro"/>
</dbReference>
<keyword evidence="1" id="KW-0378">Hydrolase</keyword>